<feature type="binding site" evidence="2">
    <location>
        <position position="200"/>
    </location>
    <ligand>
        <name>Mg(2+)</name>
        <dbReference type="ChEBI" id="CHEBI:18420"/>
    </ligand>
</feature>
<comment type="caution">
    <text evidence="4">The sequence shown here is derived from an EMBL/GenBank/DDBJ whole genome shotgun (WGS) entry which is preliminary data.</text>
</comment>
<dbReference type="PANTHER" id="PTHR10291:SF0">
    <property type="entry name" value="DEHYDRODOLICHYL DIPHOSPHATE SYNTHASE 2"/>
    <property type="match status" value="1"/>
</dbReference>
<dbReference type="EMBL" id="JAAZNV010000006">
    <property type="protein sequence ID" value="NMB91332.1"/>
    <property type="molecule type" value="Genomic_DNA"/>
</dbReference>
<gene>
    <name evidence="4" type="primary">uppS</name>
    <name evidence="4" type="ORF">GYA37_00620</name>
</gene>
<sequence>MSQDTQNILSVPKHVAIIMDGNRRWAKEKGLPSLEGHRRGADNFEKLAERAKELGILCFTGWAFSTENWKRSKEEVKYLFSLIGGLAERYKKKCQEKKTKFIHLGRKDRIPEETRKTLEDVEESTKGFNDFTVAIGVDYGGHDELLRVMKKMKEDKEEITQENIEKNLDTASLPQIDLIIRTGGEKRLSGFMSWQCAYAELYFTDTYFPDFGVKQLEEAVKNFSQRERRFGGN</sequence>
<dbReference type="EC" id="2.5.1.-" evidence="2"/>
<feature type="binding site" evidence="2">
    <location>
        <position position="25"/>
    </location>
    <ligand>
        <name>substrate</name>
    </ligand>
</feature>
<keyword evidence="2" id="KW-0460">Magnesium</keyword>
<dbReference type="Pfam" id="PF01255">
    <property type="entry name" value="Prenyltransf"/>
    <property type="match status" value="1"/>
</dbReference>
<comment type="function">
    <text evidence="2">Catalyzes the condensation of isopentenyl diphosphate (IPP) with allylic pyrophosphates generating different type of terpenoids.</text>
</comment>
<feature type="binding site" evidence="2">
    <location>
        <begin position="187"/>
        <end position="189"/>
    </location>
    <ligand>
        <name>substrate</name>
    </ligand>
</feature>
<evidence type="ECO:0000256" key="1">
    <source>
        <dbReference type="ARBA" id="ARBA00022679"/>
    </source>
</evidence>
<organism evidence="4 5">
    <name type="scientific">candidate division WWE3 bacterium</name>
    <dbReference type="NCBI Taxonomy" id="2053526"/>
    <lineage>
        <taxon>Bacteria</taxon>
        <taxon>Katanobacteria</taxon>
    </lineage>
</organism>
<comment type="subunit">
    <text evidence="2">Homodimer.</text>
</comment>
<feature type="binding site" evidence="2">
    <location>
        <position position="20"/>
    </location>
    <ligand>
        <name>Mg(2+)</name>
        <dbReference type="ChEBI" id="CHEBI:18420"/>
    </ligand>
</feature>
<dbReference type="CDD" id="cd00475">
    <property type="entry name" value="Cis_IPPS"/>
    <property type="match status" value="1"/>
</dbReference>
<feature type="active site" description="Proton acceptor" evidence="2">
    <location>
        <position position="68"/>
    </location>
</feature>
<comment type="similarity">
    <text evidence="2">Belongs to the UPP synthase family.</text>
</comment>
<dbReference type="Gene3D" id="3.40.1180.10">
    <property type="entry name" value="Decaprenyl diphosphate synthase-like"/>
    <property type="match status" value="1"/>
</dbReference>
<evidence type="ECO:0000256" key="2">
    <source>
        <dbReference type="HAMAP-Rule" id="MF_01139"/>
    </source>
</evidence>
<accession>A0A7X9E6Q4</accession>
<feature type="binding site" evidence="2">
    <location>
        <position position="181"/>
    </location>
    <ligand>
        <name>substrate</name>
    </ligand>
</feature>
<feature type="binding site" evidence="2">
    <location>
        <begin position="21"/>
        <end position="24"/>
    </location>
    <ligand>
        <name>substrate</name>
    </ligand>
</feature>
<dbReference type="PANTHER" id="PTHR10291">
    <property type="entry name" value="DEHYDRODOLICHYL DIPHOSPHATE SYNTHASE FAMILY MEMBER"/>
    <property type="match status" value="1"/>
</dbReference>
<dbReference type="InterPro" id="IPR001441">
    <property type="entry name" value="UPP_synth-like"/>
</dbReference>
<dbReference type="GO" id="GO:0045547">
    <property type="term" value="F:ditrans,polycis-polyprenyl diphosphate synthase [(2E,6E)-farnesyl diphosphate specific] activity"/>
    <property type="evidence" value="ECO:0007669"/>
    <property type="project" value="TreeGrafter"/>
</dbReference>
<dbReference type="InterPro" id="IPR036424">
    <property type="entry name" value="UPP_synth-like_sf"/>
</dbReference>
<comment type="caution">
    <text evidence="2">Lacks conserved residue(s) required for the propagation of feature annotation.</text>
</comment>
<feature type="binding site" evidence="2">
    <location>
        <position position="37"/>
    </location>
    <ligand>
        <name>substrate</name>
    </ligand>
</feature>
<name>A0A7X9E6Q4_UNCKA</name>
<reference evidence="4 5" key="1">
    <citation type="journal article" date="2020" name="Biotechnol. Biofuels">
        <title>New insights from the biogas microbiome by comprehensive genome-resolved metagenomics of nearly 1600 species originating from multiple anaerobic digesters.</title>
        <authorList>
            <person name="Campanaro S."/>
            <person name="Treu L."/>
            <person name="Rodriguez-R L.M."/>
            <person name="Kovalovszki A."/>
            <person name="Ziels R.M."/>
            <person name="Maus I."/>
            <person name="Zhu X."/>
            <person name="Kougias P.G."/>
            <person name="Basile A."/>
            <person name="Luo G."/>
            <person name="Schluter A."/>
            <person name="Konstantinidis K.T."/>
            <person name="Angelidaki I."/>
        </authorList>
    </citation>
    <scope>NUCLEOTIDE SEQUENCE [LARGE SCALE GENOMIC DNA]</scope>
    <source>
        <strain evidence="4">AS27yjCOA_202</strain>
    </source>
</reference>
<evidence type="ECO:0000313" key="4">
    <source>
        <dbReference type="EMBL" id="NMB91332.1"/>
    </source>
</evidence>
<protein>
    <recommendedName>
        <fullName evidence="2">Isoprenyl transferase</fullName>
        <ecNumber evidence="2">2.5.1.-</ecNumber>
    </recommendedName>
</protein>
<keyword evidence="1 2" id="KW-0808">Transferase</keyword>
<feature type="binding site" evidence="2">
    <location>
        <begin position="65"/>
        <end position="67"/>
    </location>
    <ligand>
        <name>substrate</name>
    </ligand>
</feature>
<dbReference type="NCBIfam" id="TIGR00055">
    <property type="entry name" value="uppS"/>
    <property type="match status" value="1"/>
</dbReference>
<dbReference type="HAMAP" id="MF_01139">
    <property type="entry name" value="ISPT"/>
    <property type="match status" value="1"/>
</dbReference>
<keyword evidence="2" id="KW-0479">Metal-binding</keyword>
<evidence type="ECO:0000313" key="5">
    <source>
        <dbReference type="Proteomes" id="UP000590542"/>
    </source>
</evidence>
<feature type="active site" evidence="2">
    <location>
        <position position="20"/>
    </location>
</feature>
<keyword evidence="3" id="KW-0175">Coiled coil</keyword>
<evidence type="ECO:0000256" key="3">
    <source>
        <dbReference type="SAM" id="Coils"/>
    </source>
</evidence>
<dbReference type="AlphaFoldDB" id="A0A7X9E6Q4"/>
<dbReference type="GO" id="GO:0000287">
    <property type="term" value="F:magnesium ion binding"/>
    <property type="evidence" value="ECO:0007669"/>
    <property type="project" value="UniProtKB-UniRule"/>
</dbReference>
<proteinExistence type="inferred from homology"/>
<dbReference type="SUPFAM" id="SSF64005">
    <property type="entry name" value="Undecaprenyl diphosphate synthase"/>
    <property type="match status" value="1"/>
</dbReference>
<dbReference type="Proteomes" id="UP000590542">
    <property type="component" value="Unassembled WGS sequence"/>
</dbReference>
<feature type="binding site" evidence="2">
    <location>
        <position position="71"/>
    </location>
    <ligand>
        <name>substrate</name>
    </ligand>
</feature>
<feature type="binding site" evidence="2">
    <location>
        <position position="69"/>
    </location>
    <ligand>
        <name>substrate</name>
    </ligand>
</feature>
<comment type="cofactor">
    <cofactor evidence="2">
        <name>Mg(2+)</name>
        <dbReference type="ChEBI" id="CHEBI:18420"/>
    </cofactor>
    <text evidence="2">Binds 2 magnesium ions per subunit.</text>
</comment>
<feature type="coiled-coil region" evidence="3">
    <location>
        <begin position="142"/>
        <end position="169"/>
    </location>
</feature>
<dbReference type="GO" id="GO:0016094">
    <property type="term" value="P:polyprenol biosynthetic process"/>
    <property type="evidence" value="ECO:0007669"/>
    <property type="project" value="TreeGrafter"/>
</dbReference>